<feature type="signal peptide" evidence="1">
    <location>
        <begin position="1"/>
        <end position="26"/>
    </location>
</feature>
<keyword evidence="3" id="KW-1185">Reference proteome</keyword>
<protein>
    <submittedName>
        <fullName evidence="2">Uncharacterized protein</fullName>
    </submittedName>
</protein>
<dbReference type="RefSeq" id="WP_071793682.1">
    <property type="nucleotide sequence ID" value="NZ_LZDD01000001.1"/>
</dbReference>
<evidence type="ECO:0000313" key="3">
    <source>
        <dbReference type="Proteomes" id="UP000182015"/>
    </source>
</evidence>
<name>A0A1L8MQI5_9STRE</name>
<dbReference type="AlphaFoldDB" id="A0A1L8MQI5"/>
<proteinExistence type="predicted"/>
<evidence type="ECO:0000313" key="2">
    <source>
        <dbReference type="EMBL" id="OJF72999.1"/>
    </source>
</evidence>
<dbReference type="OrthoDB" id="2221767at2"/>
<organism evidence="2 3">
    <name type="scientific">Streptococcus bovimastitidis</name>
    <dbReference type="NCBI Taxonomy" id="1856638"/>
    <lineage>
        <taxon>Bacteria</taxon>
        <taxon>Bacillati</taxon>
        <taxon>Bacillota</taxon>
        <taxon>Bacilli</taxon>
        <taxon>Lactobacillales</taxon>
        <taxon>Streptococcaceae</taxon>
        <taxon>Streptococcus</taxon>
    </lineage>
</organism>
<dbReference type="STRING" id="1856638.A9Q68_05525"/>
<keyword evidence="1" id="KW-0732">Signal</keyword>
<reference evidence="3" key="1">
    <citation type="submission" date="2016-06" db="EMBL/GenBank/DDBJ databases">
        <authorList>
            <person name="de Vries S.P.W."/>
            <person name="Hadjirin N.F."/>
            <person name="Lay E.M."/>
            <person name="Zadoks R.N."/>
            <person name="Peacock S.J."/>
            <person name="Parkhill J."/>
            <person name="Grant A.J."/>
            <person name="Mcdougall S."/>
            <person name="Holmes M.A."/>
        </authorList>
    </citation>
    <scope>NUCLEOTIDE SEQUENCE [LARGE SCALE GENOMIC DNA]</scope>
    <source>
        <strain evidence="3">NZ1587</strain>
    </source>
</reference>
<accession>A0A1L8MQI5</accession>
<comment type="caution">
    <text evidence="2">The sequence shown here is derived from an EMBL/GenBank/DDBJ whole genome shotgun (WGS) entry which is preliminary data.</text>
</comment>
<sequence length="204" mass="21969">MHKLIKTTTLTLLASFMVNSSLPAVMAEQTAQPKIETTSQGQEWLPISDLEGNLTQPKPDAKMLEKAKALEDYFYVKKTGAIGLRGDAKELARLLNISEADAQLYYEAVKELPNTYMRGPVGIRFNLGPKVRGMSGWAAGAFAAGYAGWYLKQFAVNPATAGFAAVISGAIGWAVKTAVESHKTTTLAVVYVPGVDLVYTVNVP</sequence>
<evidence type="ECO:0000256" key="1">
    <source>
        <dbReference type="SAM" id="SignalP"/>
    </source>
</evidence>
<dbReference type="Proteomes" id="UP000182015">
    <property type="component" value="Unassembled WGS sequence"/>
</dbReference>
<gene>
    <name evidence="2" type="ORF">A9Q68_05525</name>
</gene>
<feature type="chain" id="PRO_5039408103" evidence="1">
    <location>
        <begin position="27"/>
        <end position="204"/>
    </location>
</feature>
<dbReference type="EMBL" id="LZDD01000001">
    <property type="protein sequence ID" value="OJF72999.1"/>
    <property type="molecule type" value="Genomic_DNA"/>
</dbReference>